<dbReference type="RefSeq" id="WP_167072390.1">
    <property type="nucleotide sequence ID" value="NZ_JAAOZC010000002.1"/>
</dbReference>
<keyword evidence="2" id="KW-1134">Transmembrane beta strand</keyword>
<keyword evidence="2" id="KW-0564">Palmitate</keyword>
<evidence type="ECO:0000256" key="2">
    <source>
        <dbReference type="RuleBase" id="RU362097"/>
    </source>
</evidence>
<evidence type="ECO:0000313" key="4">
    <source>
        <dbReference type="EMBL" id="NIJ07532.1"/>
    </source>
</evidence>
<keyword evidence="2" id="KW-0812">Transmembrane</keyword>
<dbReference type="Gene3D" id="1.20.1600.10">
    <property type="entry name" value="Outer membrane efflux proteins (OEP)"/>
    <property type="match status" value="1"/>
</dbReference>
<dbReference type="InterPro" id="IPR003423">
    <property type="entry name" value="OMP_efflux"/>
</dbReference>
<evidence type="ECO:0000313" key="5">
    <source>
        <dbReference type="Proteomes" id="UP000727456"/>
    </source>
</evidence>
<dbReference type="PROSITE" id="PS51257">
    <property type="entry name" value="PROKAR_LIPOPROTEIN"/>
    <property type="match status" value="1"/>
</dbReference>
<name>A0ABX0TPU8_9SPHN</name>
<feature type="region of interest" description="Disordered" evidence="3">
    <location>
        <begin position="489"/>
        <end position="509"/>
    </location>
</feature>
<evidence type="ECO:0000256" key="1">
    <source>
        <dbReference type="ARBA" id="ARBA00007613"/>
    </source>
</evidence>
<dbReference type="EMBL" id="JAAOZC010000002">
    <property type="protein sequence ID" value="NIJ07532.1"/>
    <property type="molecule type" value="Genomic_DNA"/>
</dbReference>
<keyword evidence="2 4" id="KW-0449">Lipoprotein</keyword>
<dbReference type="PANTHER" id="PTHR30203:SF25">
    <property type="entry name" value="OUTER MEMBRANE PROTEIN-RELATED"/>
    <property type="match status" value="1"/>
</dbReference>
<sequence length="509" mass="54226">MRRIIALLGLGLLAGCTVGPNYRAPEVQAPPAFGEAPSELAAQPQPSLKGWWEGYRDPELDRLIAIALQEAPDVKIAAARVAEARAQVREARAGFFPTVDGTAGFNYEKFSKNAGIASLGSLFGGGGGSGRGSTSGGGVTIPGGGIKTYSVGFDASWEPDLFGGARRQVESARAQEQAAEFSARDAQLSLIAEIADDYLQLRTLQDRERIARAEVDRQTRTLQIMSNTAKAGLLPQGDYVRQRAQLASAQAAVGPIVAEGKAQMHGLATLIGRTPDSLIEELTVPRPVLAAPPLVPPGLPADLLRRRPDVRAAERKLAAATADIGVAVADLFPKIQLTAMPSLLSTALGNLFTSDSLQVTAAAQASFPILDFGRRTAQVSLKRAQADEAYRTYQKAVLGALKDVEDALIRIRTEQQRNDALKAGLADAQRSAQAVEARYTTGLVDFGEVLNARQAVLQDQDQLAQSDGMIRRDLTSLYKALGGGWEDLPLADATPRETAKDYTVPKKPK</sequence>
<dbReference type="Pfam" id="PF02321">
    <property type="entry name" value="OEP"/>
    <property type="match status" value="2"/>
</dbReference>
<dbReference type="InterPro" id="IPR010131">
    <property type="entry name" value="MdtP/NodT-like"/>
</dbReference>
<dbReference type="Gene3D" id="2.20.200.10">
    <property type="entry name" value="Outer membrane efflux proteins (OEP)"/>
    <property type="match status" value="1"/>
</dbReference>
<keyword evidence="5" id="KW-1185">Reference proteome</keyword>
<accession>A0ABX0TPU8</accession>
<proteinExistence type="inferred from homology"/>
<comment type="subcellular location">
    <subcellularLocation>
        <location evidence="2">Cell membrane</location>
        <topology evidence="2">Lipid-anchor</topology>
    </subcellularLocation>
</comment>
<reference evidence="4 5" key="1">
    <citation type="submission" date="2020-03" db="EMBL/GenBank/DDBJ databases">
        <title>Genomic Encyclopedia of Type Strains, Phase III (KMG-III): the genomes of soil and plant-associated and newly described type strains.</title>
        <authorList>
            <person name="Whitman W."/>
        </authorList>
    </citation>
    <scope>NUCLEOTIDE SEQUENCE [LARGE SCALE GENOMIC DNA]</scope>
    <source>
        <strain evidence="4 5">CECT 8804</strain>
    </source>
</reference>
<organism evidence="4 5">
    <name type="scientific">Sphingomonas vulcanisoli</name>
    <dbReference type="NCBI Taxonomy" id="1658060"/>
    <lineage>
        <taxon>Bacteria</taxon>
        <taxon>Pseudomonadati</taxon>
        <taxon>Pseudomonadota</taxon>
        <taxon>Alphaproteobacteria</taxon>
        <taxon>Sphingomonadales</taxon>
        <taxon>Sphingomonadaceae</taxon>
        <taxon>Sphingomonas</taxon>
    </lineage>
</organism>
<dbReference type="SUPFAM" id="SSF56954">
    <property type="entry name" value="Outer membrane efflux proteins (OEP)"/>
    <property type="match status" value="1"/>
</dbReference>
<dbReference type="NCBIfam" id="TIGR01845">
    <property type="entry name" value="outer_NodT"/>
    <property type="match status" value="1"/>
</dbReference>
<protein>
    <submittedName>
        <fullName evidence="4">NodT family efflux transporter outer membrane factor (OMF) lipoprotein</fullName>
    </submittedName>
</protein>
<comment type="similarity">
    <text evidence="1 2">Belongs to the outer membrane factor (OMF) (TC 1.B.17) family.</text>
</comment>
<keyword evidence="2" id="KW-0472">Membrane</keyword>
<evidence type="ECO:0000256" key="3">
    <source>
        <dbReference type="SAM" id="MobiDB-lite"/>
    </source>
</evidence>
<comment type="caution">
    <text evidence="4">The sequence shown here is derived from an EMBL/GenBank/DDBJ whole genome shotgun (WGS) entry which is preliminary data.</text>
</comment>
<dbReference type="Proteomes" id="UP000727456">
    <property type="component" value="Unassembled WGS sequence"/>
</dbReference>
<dbReference type="PANTHER" id="PTHR30203">
    <property type="entry name" value="OUTER MEMBRANE CATION EFFLUX PROTEIN"/>
    <property type="match status" value="1"/>
</dbReference>
<feature type="compositionally biased region" description="Basic and acidic residues" evidence="3">
    <location>
        <begin position="494"/>
        <end position="509"/>
    </location>
</feature>
<gene>
    <name evidence="4" type="ORF">FHS31_001128</name>
</gene>